<sequence length="525" mass="61975">MFYFIPAWYQKQRPWYHTTELWFRTYERMTFDDTVNHYKIFEKAGEETCLLILNYQPQLRYTLHKQDMVGAVVWSLFDDIQNVHEQTMTPINFKHLKWPQGIRFVYSPFAIVAKQGQETYAVIHFAENGNLFYIETYSEKKTDKIYYFDDRGFLSSLIYYSDGVAQYQDYLNKNGVWQIRESLQGEFKISVNPDADQDFDQTEYRSWEKLIDERLRKFKVRNVTNRDIFISAADPQHNNLVLNVFVQNKKGFSFFGNRYQWQTSRDLIPLFLQADLLIVDTQEQEKKLRHALIGAGFTKLLGKLSRISPFDTRLRLGHSQTVKELKIYFFIDTISEQELRTYLPAILDMMEENSAIHLELVNFRQDYDLKGLETYLKNLIWQNYTVEAFLKVADDGSENHIDESTKTKFSRLAINRYTNENQVITTLDTTRLVIDLGENPDLYTQIASISAGIPQINRVQTDYIDHMKNGWILSDGDDLRHPIHYYFDGLTNWNQSLVYAIEKMSDYTSGRILTQWKSVLNLGEG</sequence>
<proteinExistence type="predicted"/>
<dbReference type="AlphaFoldDB" id="A0A060RL07"/>
<protein>
    <submittedName>
        <fullName evidence="1">Accessory secretory protein Asp1</fullName>
    </submittedName>
</protein>
<dbReference type="RefSeq" id="WP_039694812.1">
    <property type="nucleotide sequence ID" value="NZ_JAKEIN010000001.1"/>
</dbReference>
<evidence type="ECO:0000313" key="2">
    <source>
        <dbReference type="Proteomes" id="UP000027584"/>
    </source>
</evidence>
<organism evidence="1 2">
    <name type="scientific">Streptococcus gallolyticus</name>
    <dbReference type="NCBI Taxonomy" id="315405"/>
    <lineage>
        <taxon>Bacteria</taxon>
        <taxon>Bacillati</taxon>
        <taxon>Bacillota</taxon>
        <taxon>Bacilli</taxon>
        <taxon>Lactobacillales</taxon>
        <taxon>Streptococcaceae</taxon>
        <taxon>Streptococcus</taxon>
    </lineage>
</organism>
<dbReference type="EMBL" id="CCBC010000193">
    <property type="protein sequence ID" value="CDO18515.1"/>
    <property type="molecule type" value="Genomic_DNA"/>
</dbReference>
<dbReference type="GO" id="GO:0015031">
    <property type="term" value="P:protein transport"/>
    <property type="evidence" value="ECO:0007669"/>
    <property type="project" value="InterPro"/>
</dbReference>
<gene>
    <name evidence="1" type="ORF">BN963_SGAL_01714</name>
</gene>
<dbReference type="InterPro" id="IPR022372">
    <property type="entry name" value="Accessory_SS_Asp1"/>
</dbReference>
<accession>A0A060RL07</accession>
<dbReference type="NCBIfam" id="TIGR03713">
    <property type="entry name" value="acc_sec_asp1"/>
    <property type="match status" value="1"/>
</dbReference>
<name>A0A060RL07_9STRE</name>
<reference evidence="1 2" key="2">
    <citation type="submission" date="2014-05" db="EMBL/GenBank/DDBJ databases">
        <title>Genome sequence of Streptococcus gallolyticus.</title>
        <authorList>
            <person name="Del Campo R."/>
        </authorList>
    </citation>
    <scope>NUCLEOTIDE SEQUENCE [LARGE SCALE GENOMIC DNA]</scope>
    <source>
        <strain evidence="1 2">LMG17956</strain>
    </source>
</reference>
<dbReference type="Pfam" id="PF16993">
    <property type="entry name" value="Asp1"/>
    <property type="match status" value="1"/>
</dbReference>
<reference evidence="1 2" key="1">
    <citation type="submission" date="2014-02" db="EMBL/GenBank/DDBJ databases">
        <authorList>
            <person name="Manrique M."/>
        </authorList>
    </citation>
    <scope>NUCLEOTIDE SEQUENCE [LARGE SCALE GENOMIC DNA]</scope>
    <source>
        <strain evidence="1 2">LMG17956</strain>
    </source>
</reference>
<evidence type="ECO:0000313" key="1">
    <source>
        <dbReference type="EMBL" id="CDO18515.1"/>
    </source>
</evidence>
<comment type="caution">
    <text evidence="1">The sequence shown here is derived from an EMBL/GenBank/DDBJ whole genome shotgun (WGS) entry which is preliminary data.</text>
</comment>
<dbReference type="Proteomes" id="UP000027584">
    <property type="component" value="Unassembled WGS sequence"/>
</dbReference>